<reference evidence="2" key="1">
    <citation type="submission" date="2016-11" db="UniProtKB">
        <authorList>
            <consortium name="WormBaseParasite"/>
        </authorList>
    </citation>
    <scope>IDENTIFICATION</scope>
    <source>
        <strain evidence="2">KR3021</strain>
    </source>
</reference>
<proteinExistence type="predicted"/>
<evidence type="ECO:0000313" key="2">
    <source>
        <dbReference type="WBParaSite" id="RSKR_0000093900.1"/>
    </source>
</evidence>
<dbReference type="Proteomes" id="UP000095286">
    <property type="component" value="Unplaced"/>
</dbReference>
<name>A0AC35TI53_9BILA</name>
<evidence type="ECO:0000313" key="1">
    <source>
        <dbReference type="Proteomes" id="UP000095286"/>
    </source>
</evidence>
<accession>A0AC35TI53</accession>
<dbReference type="WBParaSite" id="RSKR_0000093900.1">
    <property type="protein sequence ID" value="RSKR_0000093900.1"/>
    <property type="gene ID" value="RSKR_0000093900"/>
</dbReference>
<organism evidence="1 2">
    <name type="scientific">Rhabditophanes sp. KR3021</name>
    <dbReference type="NCBI Taxonomy" id="114890"/>
    <lineage>
        <taxon>Eukaryota</taxon>
        <taxon>Metazoa</taxon>
        <taxon>Ecdysozoa</taxon>
        <taxon>Nematoda</taxon>
        <taxon>Chromadorea</taxon>
        <taxon>Rhabditida</taxon>
        <taxon>Tylenchina</taxon>
        <taxon>Panagrolaimomorpha</taxon>
        <taxon>Strongyloidoidea</taxon>
        <taxon>Alloionematidae</taxon>
        <taxon>Rhabditophanes</taxon>
    </lineage>
</organism>
<sequence length="1122" mass="130446">MRRLINRLPDNVRMSKQQFFKAVFGNTTPDAVFKEELYNFFVKKSKDDFIRTNDLIAAVDALLAPDYLTQKKKNFSTMEHITLFIEKLKGNVAEQYYDENLFSVIDSVSNLNYAQAEHLYQFFKPLCDIHNTRMSEEVFIANCKGILSDELIRKMFKSFNRINNGELDFIEFAFGISSIITENFIESLKGIGRFYLVNDEITEEGMEAFYNDIKLYGRKYTIDPSQSLDVHLLVLDASQKEKEPYVKSFIAMIAANIFVTTGCALDIKAESCDMIKLYHSYIKRIPSTEVYIVSTEFLGKFLAHITLEDAVLPKVNCYKQIVYKPNMKKEELDCVNKFSMLGHRLGENLIEGVNIEFVDRFLFNRLKVECGNELPVITRFVDSEGRIELYPPIVTICRYVQQDKSYWVKEITETIYPSELPLKYLKDHVTPLLFKELMGDPNHKLLTRMWMLGDNKFIIENEQRCLKDFNEVHIPVRILFESRGSDNVWEREACQMDVLKFNKQVPLNPEKRKFKGEGIVGFHNMGNTCYMNSVLQCLIHIDVLADEIIHLYMALGKDAASRDRAYLTFEFAHLLLHLYYEEFKYYAPSTLKSTINRMFPDFDNSHQHCASEFLGVFLNKLNDECKELAAVLHTPLNTLKYLPECPANDHWTEFMRRENSVISQNFLGQAESTLTCLDCGDVCNRYEEFNILQLPHPQEEKLLIQVTFVDRRNLVGTDYCWRLTFDQTMGDLLNMLSEEVQVPAKRLYLVIMDDKHNLYLEYSSKLNNPNQTFRALDEWQKELEDKKLLALVCEPLKEGEHRIFTMNRTIQYSENYIVKGVEGIVPECFNFPMTMNVFPGKTKGEEIYVFVDDIIKTFKQKADTSNRASMEVDRSKERPYTLCIVDQSFSWCPSCKWNELCRGCQIKPNYVCDLLSQYIAIVWKSPALHIFYHSIIPTVVKVGDNVTDAHAEHYRKRNIEDLYNEYKKVEMLEDGFKCEKCSVAGSTQKRSKSMKVIREPNVLIISICRQRLVDGGKKVLKIMDYIDTPLEDFQLNEGESVYSLSGIVEHEGSSTAGHYIAITKIGRKWYRFDDSIVTEITPSSFNPDKSYLLFYLKQVKELTGVESKYLSHTIDDPHFDES</sequence>
<protein>
    <submittedName>
        <fullName evidence="2">USP domain-containing protein</fullName>
    </submittedName>
</protein>